<reference evidence="2" key="1">
    <citation type="submission" date="2025-08" db="UniProtKB">
        <authorList>
            <consortium name="RefSeq"/>
        </authorList>
    </citation>
    <scope>IDENTIFICATION</scope>
</reference>
<dbReference type="GeneID" id="108021647"/>
<dbReference type="InterPro" id="IPR016024">
    <property type="entry name" value="ARM-type_fold"/>
</dbReference>
<dbReference type="PANTHER" id="PTHR16356:SF1">
    <property type="entry name" value="TRANSMEMBRANE AND COILED-COIL DOMAIN-CONTAINING PROTEIN 6"/>
    <property type="match status" value="1"/>
</dbReference>
<keyword evidence="2" id="KW-0812">Transmembrane</keyword>
<dbReference type="SUPFAM" id="SSF48371">
    <property type="entry name" value="ARM repeat"/>
    <property type="match status" value="1"/>
</dbReference>
<evidence type="ECO:0000313" key="2">
    <source>
        <dbReference type="RefSeq" id="XP_016945948.3"/>
    </source>
</evidence>
<organism evidence="1 2">
    <name type="scientific">Drosophila suzukii</name>
    <name type="common">Spotted-wing drosophila fruit fly</name>
    <dbReference type="NCBI Taxonomy" id="28584"/>
    <lineage>
        <taxon>Eukaryota</taxon>
        <taxon>Metazoa</taxon>
        <taxon>Ecdysozoa</taxon>
        <taxon>Arthropoda</taxon>
        <taxon>Hexapoda</taxon>
        <taxon>Insecta</taxon>
        <taxon>Pterygota</taxon>
        <taxon>Neoptera</taxon>
        <taxon>Endopterygota</taxon>
        <taxon>Diptera</taxon>
        <taxon>Brachycera</taxon>
        <taxon>Muscomorpha</taxon>
        <taxon>Ephydroidea</taxon>
        <taxon>Drosophilidae</taxon>
        <taxon>Drosophila</taxon>
        <taxon>Sophophora</taxon>
    </lineage>
</organism>
<proteinExistence type="predicted"/>
<dbReference type="PANTHER" id="PTHR16356">
    <property type="entry name" value="TRANSMEMBRANE AND COILED-COIL DOMAIN-CONTAINING PROTEIN 6 TMCO6"/>
    <property type="match status" value="1"/>
</dbReference>
<name>A0AB39ZZH2_DROSZ</name>
<keyword evidence="1" id="KW-1185">Reference proteome</keyword>
<gene>
    <name evidence="2" type="primary">LOC108021647</name>
</gene>
<dbReference type="Proteomes" id="UP001652628">
    <property type="component" value="Chromosome 2L"/>
</dbReference>
<dbReference type="InterPro" id="IPR011989">
    <property type="entry name" value="ARM-like"/>
</dbReference>
<sequence length="361" mass="40398">ILFKLKQMDSVTTPVENILLRSKIRGYARDQRLECRIKAKDALRIGLGQVKEEMAALESLGTKDVTGMAGRIKRRKHATSEDLCRLSLAFLQGSDNINAFAIIPGAIQVLVKELTGPHIQRHIDAVECLCNLSLGEAHVSEKIASLAGSYMVTYLDGKEERLKRSCLWTLANILATCDKAGRILLQMQLVPKLWRLYSEPNGCQADAGFCLYLVATHCRQHVSADDRRYIAQNLHQKKPEDPASEYFMYIVHQLEIVGQDLKLGTKQAECLVHFFEATVSSSVDNLCLIYGVRVMANLVAKGDPKLLGGLAEPQNFVKTLNHLFAKRDSQLNLDLVRLLRNFLHLNLSDSNVILDSLQIYA</sequence>
<evidence type="ECO:0000313" key="1">
    <source>
        <dbReference type="Proteomes" id="UP001652628"/>
    </source>
</evidence>
<feature type="non-terminal residue" evidence="2">
    <location>
        <position position="1"/>
    </location>
</feature>
<keyword evidence="2" id="KW-0472">Membrane</keyword>
<protein>
    <submittedName>
        <fullName evidence="2">Transmembrane and coiled-coil domain-containing protein 6</fullName>
    </submittedName>
</protein>
<accession>A0AB39ZZH2</accession>
<dbReference type="AlphaFoldDB" id="A0AB39ZZH2"/>
<dbReference type="Gene3D" id="1.25.10.10">
    <property type="entry name" value="Leucine-rich Repeat Variant"/>
    <property type="match status" value="1"/>
</dbReference>
<dbReference type="RefSeq" id="XP_016945948.3">
    <property type="nucleotide sequence ID" value="XM_017090459.4"/>
</dbReference>